<dbReference type="Gene3D" id="2.40.30.10">
    <property type="entry name" value="Translation factors"/>
    <property type="match status" value="1"/>
</dbReference>
<evidence type="ECO:0000256" key="8">
    <source>
        <dbReference type="PIRSR" id="PIRSR601834-1"/>
    </source>
</evidence>
<feature type="compositionally biased region" description="Polar residues" evidence="9">
    <location>
        <begin position="23"/>
        <end position="37"/>
    </location>
</feature>
<dbReference type="Pfam" id="PF00175">
    <property type="entry name" value="NAD_binding_1"/>
    <property type="match status" value="1"/>
</dbReference>
<keyword evidence="10" id="KW-0812">Transmembrane</keyword>
<evidence type="ECO:0000259" key="11">
    <source>
        <dbReference type="Pfam" id="PF00175"/>
    </source>
</evidence>
<dbReference type="InterPro" id="IPR001834">
    <property type="entry name" value="CBR-like"/>
</dbReference>
<evidence type="ECO:0000256" key="9">
    <source>
        <dbReference type="SAM" id="MobiDB-lite"/>
    </source>
</evidence>
<dbReference type="PANTHER" id="PTHR19370:SF185">
    <property type="entry name" value="NADH-CYTOCHROME B5 REDUCTASE"/>
    <property type="match status" value="1"/>
</dbReference>
<evidence type="ECO:0000256" key="1">
    <source>
        <dbReference type="ARBA" id="ARBA00001974"/>
    </source>
</evidence>
<dbReference type="InterPro" id="IPR017938">
    <property type="entry name" value="Riboflavin_synthase-like_b-brl"/>
</dbReference>
<dbReference type="RefSeq" id="XP_040614488.1">
    <property type="nucleotide sequence ID" value="XM_040766974.1"/>
</dbReference>
<dbReference type="InterPro" id="IPR039261">
    <property type="entry name" value="FNR_nucleotide-bd"/>
</dbReference>
<dbReference type="SUPFAM" id="SSF52343">
    <property type="entry name" value="Ferredoxin reductase-like, C-terminal NADP-linked domain"/>
    <property type="match status" value="1"/>
</dbReference>
<dbReference type="AlphaFoldDB" id="A0A0C2F636"/>
<keyword evidence="5 8" id="KW-0274">FAD</keyword>
<dbReference type="PRINTS" id="PR00406">
    <property type="entry name" value="CYTB5RDTASE"/>
</dbReference>
<keyword evidence="4 8" id="KW-0285">Flavoprotein</keyword>
<feature type="binding site" evidence="8">
    <location>
        <position position="71"/>
    </location>
    <ligand>
        <name>FAD</name>
        <dbReference type="ChEBI" id="CHEBI:57692"/>
    </ligand>
</feature>
<feature type="transmembrane region" description="Helical" evidence="10">
    <location>
        <begin position="113"/>
        <end position="134"/>
    </location>
</feature>
<feature type="binding site" evidence="8">
    <location>
        <position position="123"/>
    </location>
    <ligand>
        <name>FAD</name>
        <dbReference type="ChEBI" id="CHEBI:57692"/>
    </ligand>
</feature>
<evidence type="ECO:0000256" key="7">
    <source>
        <dbReference type="ARBA" id="ARBA00023136"/>
    </source>
</evidence>
<evidence type="ECO:0000256" key="6">
    <source>
        <dbReference type="ARBA" id="ARBA00023002"/>
    </source>
</evidence>
<dbReference type="VEuPathDB" id="FungiDB:SPBR_08736"/>
<proteinExistence type="inferred from homology"/>
<organism evidence="13 14">
    <name type="scientific">Sporothrix brasiliensis 5110</name>
    <dbReference type="NCBI Taxonomy" id="1398154"/>
    <lineage>
        <taxon>Eukaryota</taxon>
        <taxon>Fungi</taxon>
        <taxon>Dikarya</taxon>
        <taxon>Ascomycota</taxon>
        <taxon>Pezizomycotina</taxon>
        <taxon>Sordariomycetes</taxon>
        <taxon>Sordariomycetidae</taxon>
        <taxon>Ophiostomatales</taxon>
        <taxon>Ophiostomataceae</taxon>
        <taxon>Sporothrix</taxon>
    </lineage>
</organism>
<keyword evidence="7 10" id="KW-0472">Membrane</keyword>
<dbReference type="Pfam" id="PF00970">
    <property type="entry name" value="FAD_binding_6"/>
    <property type="match status" value="1"/>
</dbReference>
<feature type="region of interest" description="Disordered" evidence="9">
    <location>
        <begin position="1"/>
        <end position="49"/>
    </location>
</feature>
<comment type="subcellular location">
    <subcellularLocation>
        <location evidence="2">Membrane</location>
    </subcellularLocation>
</comment>
<evidence type="ECO:0008006" key="15">
    <source>
        <dbReference type="Google" id="ProtNLM"/>
    </source>
</evidence>
<evidence type="ECO:0000256" key="5">
    <source>
        <dbReference type="ARBA" id="ARBA00022827"/>
    </source>
</evidence>
<dbReference type="PANTHER" id="PTHR19370">
    <property type="entry name" value="NADH-CYTOCHROME B5 REDUCTASE"/>
    <property type="match status" value="1"/>
</dbReference>
<dbReference type="HOGENOM" id="CLU_003827_0_0_1"/>
<feature type="domain" description="Oxidoreductase FAD/NAD(P)-binding" evidence="11">
    <location>
        <begin position="115"/>
        <end position="165"/>
    </location>
</feature>
<dbReference type="GeneID" id="63681895"/>
<dbReference type="OrthoDB" id="4778560at2759"/>
<feature type="domain" description="Flavoprotein pyridine nucleotide cytochrome reductase-like FAD-binding" evidence="12">
    <location>
        <begin position="45"/>
        <end position="95"/>
    </location>
</feature>
<keyword evidence="14" id="KW-1185">Reference proteome</keyword>
<feature type="compositionally biased region" description="Basic and acidic residues" evidence="9">
    <location>
        <begin position="38"/>
        <end position="49"/>
    </location>
</feature>
<dbReference type="SUPFAM" id="SSF63380">
    <property type="entry name" value="Riboflavin synthase domain-like"/>
    <property type="match status" value="1"/>
</dbReference>
<evidence type="ECO:0000313" key="14">
    <source>
        <dbReference type="Proteomes" id="UP000031575"/>
    </source>
</evidence>
<feature type="binding site" evidence="8">
    <location>
        <position position="72"/>
    </location>
    <ligand>
        <name>FAD</name>
        <dbReference type="ChEBI" id="CHEBI:57692"/>
    </ligand>
</feature>
<keyword evidence="10" id="KW-1133">Transmembrane helix</keyword>
<comment type="caution">
    <text evidence="13">The sequence shown here is derived from an EMBL/GenBank/DDBJ whole genome shotgun (WGS) entry which is preliminary data.</text>
</comment>
<evidence type="ECO:0000256" key="2">
    <source>
        <dbReference type="ARBA" id="ARBA00004370"/>
    </source>
</evidence>
<keyword evidence="6" id="KW-0560">Oxidoreductase</keyword>
<name>A0A0C2F636_9PEZI</name>
<comment type="similarity">
    <text evidence="3">Belongs to the flavoprotein pyridine nucleotide cytochrome reductase family.</text>
</comment>
<dbReference type="InterPro" id="IPR008333">
    <property type="entry name" value="Cbr1-like_FAD-bd_dom"/>
</dbReference>
<reference evidence="13 14" key="1">
    <citation type="journal article" date="2014" name="BMC Genomics">
        <title>Comparative genomics of the major fungal agents of human and animal Sporotrichosis: Sporothrix schenckii and Sporothrix brasiliensis.</title>
        <authorList>
            <person name="Teixeira M.M."/>
            <person name="de Almeida L.G."/>
            <person name="Kubitschek-Barreira P."/>
            <person name="Alves F.L."/>
            <person name="Kioshima E.S."/>
            <person name="Abadio A.K."/>
            <person name="Fernandes L."/>
            <person name="Derengowski L.S."/>
            <person name="Ferreira K.S."/>
            <person name="Souza R.C."/>
            <person name="Ruiz J.C."/>
            <person name="de Andrade N.C."/>
            <person name="Paes H.C."/>
            <person name="Nicola A.M."/>
            <person name="Albuquerque P."/>
            <person name="Gerber A.L."/>
            <person name="Martins V.P."/>
            <person name="Peconick L.D."/>
            <person name="Neto A.V."/>
            <person name="Chaucanez C.B."/>
            <person name="Silva P.A."/>
            <person name="Cunha O.L."/>
            <person name="de Oliveira F.F."/>
            <person name="dos Santos T.C."/>
            <person name="Barros A.L."/>
            <person name="Soares M.A."/>
            <person name="de Oliveira L.M."/>
            <person name="Marini M.M."/>
            <person name="Villalobos-Duno H."/>
            <person name="Cunha M.M."/>
            <person name="de Hoog S."/>
            <person name="da Silveira J.F."/>
            <person name="Henrissat B."/>
            <person name="Nino-Vega G.A."/>
            <person name="Cisalpino P.S."/>
            <person name="Mora-Montes H.M."/>
            <person name="Almeida S.R."/>
            <person name="Stajich J.E."/>
            <person name="Lopes-Bezerra L.M."/>
            <person name="Vasconcelos A.T."/>
            <person name="Felipe M.S."/>
        </authorList>
    </citation>
    <scope>NUCLEOTIDE SEQUENCE [LARGE SCALE GENOMIC DNA]</scope>
    <source>
        <strain evidence="13 14">5110</strain>
    </source>
</reference>
<accession>A0A0C2F636</accession>
<dbReference type="Gene3D" id="3.40.50.80">
    <property type="entry name" value="Nucleotide-binding domain of ferredoxin-NADP reductase (FNR) module"/>
    <property type="match status" value="1"/>
</dbReference>
<gene>
    <name evidence="13" type="ORF">SPBR_08736</name>
</gene>
<evidence type="ECO:0000256" key="10">
    <source>
        <dbReference type="SAM" id="Phobius"/>
    </source>
</evidence>
<protein>
    <recommendedName>
        <fullName evidence="15">FAD-binding FR-type domain-containing protein</fullName>
    </recommendedName>
</protein>
<dbReference type="GO" id="GO:0016491">
    <property type="term" value="F:oxidoreductase activity"/>
    <property type="evidence" value="ECO:0007669"/>
    <property type="project" value="UniProtKB-KW"/>
</dbReference>
<dbReference type="GO" id="GO:0071949">
    <property type="term" value="F:FAD binding"/>
    <property type="evidence" value="ECO:0007669"/>
    <property type="project" value="TreeGrafter"/>
</dbReference>
<evidence type="ECO:0000256" key="4">
    <source>
        <dbReference type="ARBA" id="ARBA00022630"/>
    </source>
</evidence>
<dbReference type="EMBL" id="AWTV01000011">
    <property type="protein sequence ID" value="KIH86478.1"/>
    <property type="molecule type" value="Genomic_DNA"/>
</dbReference>
<evidence type="ECO:0000256" key="3">
    <source>
        <dbReference type="ARBA" id="ARBA00006105"/>
    </source>
</evidence>
<dbReference type="InterPro" id="IPR001433">
    <property type="entry name" value="OxRdtase_FAD/NAD-bd"/>
</dbReference>
<feature type="binding site" evidence="8">
    <location>
        <position position="61"/>
    </location>
    <ligand>
        <name>FAD</name>
        <dbReference type="ChEBI" id="CHEBI:57692"/>
    </ligand>
</feature>
<evidence type="ECO:0000259" key="12">
    <source>
        <dbReference type="Pfam" id="PF00970"/>
    </source>
</evidence>
<comment type="cofactor">
    <cofactor evidence="1 8">
        <name>FAD</name>
        <dbReference type="ChEBI" id="CHEBI:57692"/>
    </cofactor>
</comment>
<sequence>MQDRMLVRSYRPTRHLLPALPSGQANKQLSSSALSKGQKQDNTESVRDGHGTFELTVKTYFPDASQPGGAMSNILDCVPLGEEVEMRGPTGEITYDGHGAFTIEGRARHSARVSLVLGGSGVTPGFALIARILLTSGDDTPLRVIDANTTEGDILLRDELDALAKDF</sequence>
<dbReference type="CDD" id="cd06183">
    <property type="entry name" value="cyt_b5_reduct_like"/>
    <property type="match status" value="1"/>
</dbReference>
<evidence type="ECO:0000313" key="13">
    <source>
        <dbReference type="EMBL" id="KIH86478.1"/>
    </source>
</evidence>
<dbReference type="GO" id="GO:0016020">
    <property type="term" value="C:membrane"/>
    <property type="evidence" value="ECO:0007669"/>
    <property type="project" value="UniProtKB-SubCell"/>
</dbReference>
<dbReference type="Proteomes" id="UP000031575">
    <property type="component" value="Unassembled WGS sequence"/>
</dbReference>
<feature type="binding site" evidence="8">
    <location>
        <position position="58"/>
    </location>
    <ligand>
        <name>FAD</name>
        <dbReference type="ChEBI" id="CHEBI:57692"/>
    </ligand>
</feature>